<evidence type="ECO:0000256" key="1">
    <source>
        <dbReference type="ARBA" id="ARBA00004613"/>
    </source>
</evidence>
<keyword evidence="5" id="KW-1185">Reference proteome</keyword>
<dbReference type="SMR" id="A0A3P8V5H1"/>
<dbReference type="RefSeq" id="XP_024910849.1">
    <property type="nucleotide sequence ID" value="XM_025055081.1"/>
</dbReference>
<dbReference type="InParanoid" id="A0A3P8V5H1"/>
<dbReference type="CDD" id="cd23298">
    <property type="entry name" value="beta-trefoil_IL18"/>
    <property type="match status" value="1"/>
</dbReference>
<accession>A0A3P8V5H1</accession>
<organism evidence="4 5">
    <name type="scientific">Cynoglossus semilaevis</name>
    <name type="common">Tongue sole</name>
    <dbReference type="NCBI Taxonomy" id="244447"/>
    <lineage>
        <taxon>Eukaryota</taxon>
        <taxon>Metazoa</taxon>
        <taxon>Chordata</taxon>
        <taxon>Craniata</taxon>
        <taxon>Vertebrata</taxon>
        <taxon>Euteleostomi</taxon>
        <taxon>Actinopterygii</taxon>
        <taxon>Neopterygii</taxon>
        <taxon>Teleostei</taxon>
        <taxon>Neoteleostei</taxon>
        <taxon>Acanthomorphata</taxon>
        <taxon>Carangaria</taxon>
        <taxon>Pleuronectiformes</taxon>
        <taxon>Pleuronectoidei</taxon>
        <taxon>Cynoglossidae</taxon>
        <taxon>Cynoglossinae</taxon>
        <taxon>Cynoglossus</taxon>
    </lineage>
</organism>
<dbReference type="GO" id="GO:0006955">
    <property type="term" value="P:immune response"/>
    <property type="evidence" value="ECO:0007669"/>
    <property type="project" value="InterPro"/>
</dbReference>
<dbReference type="SUPFAM" id="SSF50353">
    <property type="entry name" value="Cytokine"/>
    <property type="match status" value="1"/>
</dbReference>
<reference evidence="4" key="2">
    <citation type="submission" date="2025-08" db="UniProtKB">
        <authorList>
            <consortium name="Ensembl"/>
        </authorList>
    </citation>
    <scope>IDENTIFICATION</scope>
</reference>
<reference evidence="4" key="3">
    <citation type="submission" date="2025-09" db="UniProtKB">
        <authorList>
            <consortium name="Ensembl"/>
        </authorList>
    </citation>
    <scope>IDENTIFICATION</scope>
</reference>
<proteinExistence type="inferred from homology"/>
<evidence type="ECO:0000256" key="3">
    <source>
        <dbReference type="ARBA" id="ARBA00022525"/>
    </source>
</evidence>
<dbReference type="Proteomes" id="UP000265120">
    <property type="component" value="Chromosome 4"/>
</dbReference>
<protein>
    <submittedName>
        <fullName evidence="4">Uncharacterized LOC112486949</fullName>
    </submittedName>
</protein>
<dbReference type="Ensembl" id="ENSCSET00000007725.1">
    <property type="protein sequence ID" value="ENSCSEP00000007645.1"/>
    <property type="gene ID" value="ENSCSEG00000004929.1"/>
</dbReference>
<reference evidence="4 5" key="1">
    <citation type="journal article" date="2014" name="Nat. Genet.">
        <title>Whole-genome sequence of a flatfish provides insights into ZW sex chromosome evolution and adaptation to a benthic lifestyle.</title>
        <authorList>
            <person name="Chen S."/>
            <person name="Zhang G."/>
            <person name="Shao C."/>
            <person name="Huang Q."/>
            <person name="Liu G."/>
            <person name="Zhang P."/>
            <person name="Song W."/>
            <person name="An N."/>
            <person name="Chalopin D."/>
            <person name="Volff J.N."/>
            <person name="Hong Y."/>
            <person name="Li Q."/>
            <person name="Sha Z."/>
            <person name="Zhou H."/>
            <person name="Xie M."/>
            <person name="Yu Q."/>
            <person name="Liu Y."/>
            <person name="Xiang H."/>
            <person name="Wang N."/>
            <person name="Wu K."/>
            <person name="Yang C."/>
            <person name="Zhou Q."/>
            <person name="Liao X."/>
            <person name="Yang L."/>
            <person name="Hu Q."/>
            <person name="Zhang J."/>
            <person name="Meng L."/>
            <person name="Jin L."/>
            <person name="Tian Y."/>
            <person name="Lian J."/>
            <person name="Yang J."/>
            <person name="Miao G."/>
            <person name="Liu S."/>
            <person name="Liang Z."/>
            <person name="Yan F."/>
            <person name="Li Y."/>
            <person name="Sun B."/>
            <person name="Zhang H."/>
            <person name="Zhang J."/>
            <person name="Zhu Y."/>
            <person name="Du M."/>
            <person name="Zhao Y."/>
            <person name="Schartl M."/>
            <person name="Tang Q."/>
            <person name="Wang J."/>
        </authorList>
    </citation>
    <scope>NUCLEOTIDE SEQUENCE</scope>
</reference>
<dbReference type="GeneID" id="112486949"/>
<comment type="subcellular location">
    <subcellularLocation>
        <location evidence="1">Secreted</location>
    </subcellularLocation>
</comment>
<keyword evidence="3" id="KW-0964">Secreted</keyword>
<dbReference type="InterPro" id="IPR000975">
    <property type="entry name" value="IL-1_fam"/>
</dbReference>
<dbReference type="InterPro" id="IPR008996">
    <property type="entry name" value="IL1/FGF"/>
</dbReference>
<dbReference type="Gene3D" id="2.80.10.50">
    <property type="match status" value="1"/>
</dbReference>
<evidence type="ECO:0000256" key="2">
    <source>
        <dbReference type="ARBA" id="ARBA00010448"/>
    </source>
</evidence>
<dbReference type="Pfam" id="PF00340">
    <property type="entry name" value="IL1"/>
    <property type="match status" value="1"/>
</dbReference>
<name>A0A3P8V5H1_CYNSE</name>
<evidence type="ECO:0000313" key="5">
    <source>
        <dbReference type="Proteomes" id="UP000265120"/>
    </source>
</evidence>
<dbReference type="GO" id="GO:0005125">
    <property type="term" value="F:cytokine activity"/>
    <property type="evidence" value="ECO:0007669"/>
    <property type="project" value="InterPro"/>
</dbReference>
<dbReference type="GO" id="GO:0006954">
    <property type="term" value="P:inflammatory response"/>
    <property type="evidence" value="ECO:0007669"/>
    <property type="project" value="InterPro"/>
</dbReference>
<dbReference type="STRING" id="244447.ENSCSEP00000007645"/>
<dbReference type="AlphaFoldDB" id="A0A3P8V5H1"/>
<dbReference type="GO" id="GO:0005615">
    <property type="term" value="C:extracellular space"/>
    <property type="evidence" value="ECO:0007669"/>
    <property type="project" value="InterPro"/>
</dbReference>
<evidence type="ECO:0000313" key="4">
    <source>
        <dbReference type="Ensembl" id="ENSCSEP00000007645.1"/>
    </source>
</evidence>
<sequence length="183" mass="21304">MMADTICNDTFYFEDNIDGDSFTDSARCLTYKLQCKDNKYLFLNSDGEFRLQHMTIQEQCQLDCRFNIHLYSDSSRDQKQGIAVILYMKKDGRKLVVCCRRNNEIYSEAMELPYKIEDKAHKALFYLTKLTHDKFMFESSVFPSTFLGFEPVKDNPSLKKPVLHEKGFDGVGEDSEVILSKCH</sequence>
<comment type="similarity">
    <text evidence="2">Belongs to the IL-1 family.</text>
</comment>
<dbReference type="OMA" id="DAFRRCE"/>
<dbReference type="GeneTree" id="ENSGT00940000171313"/>